<dbReference type="PANTHER" id="PTHR46390">
    <property type="entry name" value="MANNOSE-1-PHOSPHATE GUANYLYLTRANSFERASE"/>
    <property type="match status" value="1"/>
</dbReference>
<accession>A0ABW9V0X5</accession>
<feature type="domain" description="Nucleotidyl transferase" evidence="2">
    <location>
        <begin position="7"/>
        <end position="277"/>
    </location>
</feature>
<sequence length="352" mass="36848">MSETIHPIILCGGSGTRLWPRSRAVRPKPFLPLLGESSLFEQTLARCSGEGFAPPLVVAGERHVALVEEQGTPDMRLVVEPAARNTAPAIALAANLLPGEAIMLVCPSDHHIANTDAFRRAVTAAAGLAAEGRLVAFGIAPDGPETGYGYIERGAPIEGGGCEIARFVEKPDAERARAFLAAGGFDWNGGIFAFRADTFREELAAYRPAMAEGAARAVAQGAWDGAHFHPDAAAFAEVEGESIDYAVMENTGRAALVPVAMGWSDIGSWSALRDARRAGGDARDGGPDRQGNVARGPAELVDCRNVMVDSDGPRVSCIGLDDVIVVVDGDEVLVTSAGGAQRVGKLDGARRQ</sequence>
<feature type="compositionally biased region" description="Basic and acidic residues" evidence="1">
    <location>
        <begin position="277"/>
        <end position="287"/>
    </location>
</feature>
<dbReference type="InterPro" id="IPR049577">
    <property type="entry name" value="GMPP_N"/>
</dbReference>
<evidence type="ECO:0000313" key="4">
    <source>
        <dbReference type="Proteomes" id="UP000444401"/>
    </source>
</evidence>
<dbReference type="InterPro" id="IPR029044">
    <property type="entry name" value="Nucleotide-diphossugar_trans"/>
</dbReference>
<feature type="region of interest" description="Disordered" evidence="1">
    <location>
        <begin position="277"/>
        <end position="296"/>
    </location>
</feature>
<organism evidence="3 4">
    <name type="scientific">Pelagerythrobacter marinus</name>
    <dbReference type="NCBI Taxonomy" id="538382"/>
    <lineage>
        <taxon>Bacteria</taxon>
        <taxon>Pseudomonadati</taxon>
        <taxon>Pseudomonadota</taxon>
        <taxon>Alphaproteobacteria</taxon>
        <taxon>Sphingomonadales</taxon>
        <taxon>Erythrobacteraceae</taxon>
        <taxon>Pelagerythrobacter</taxon>
    </lineage>
</organism>
<proteinExistence type="predicted"/>
<gene>
    <name evidence="3" type="ORF">GRI72_12750</name>
</gene>
<dbReference type="InterPro" id="IPR051161">
    <property type="entry name" value="Mannose-6P_isomerase_type2"/>
</dbReference>
<evidence type="ECO:0000313" key="3">
    <source>
        <dbReference type="EMBL" id="MXO69688.1"/>
    </source>
</evidence>
<dbReference type="CDD" id="cd02509">
    <property type="entry name" value="GDP-M1P_Guanylyltransferase"/>
    <property type="match status" value="1"/>
</dbReference>
<evidence type="ECO:0000256" key="1">
    <source>
        <dbReference type="SAM" id="MobiDB-lite"/>
    </source>
</evidence>
<dbReference type="InterPro" id="IPR005835">
    <property type="entry name" value="NTP_transferase_dom"/>
</dbReference>
<dbReference type="RefSeq" id="WP_160734306.1">
    <property type="nucleotide sequence ID" value="NZ_WTYO01000006.1"/>
</dbReference>
<dbReference type="SUPFAM" id="SSF159283">
    <property type="entry name" value="Guanosine diphospho-D-mannose pyrophosphorylase/mannose-6-phosphate isomerase linker domain"/>
    <property type="match status" value="1"/>
</dbReference>
<dbReference type="SUPFAM" id="SSF53448">
    <property type="entry name" value="Nucleotide-diphospho-sugar transferases"/>
    <property type="match status" value="1"/>
</dbReference>
<dbReference type="EMBL" id="WTYO01000006">
    <property type="protein sequence ID" value="MXO69688.1"/>
    <property type="molecule type" value="Genomic_DNA"/>
</dbReference>
<reference evidence="3 4" key="1">
    <citation type="submission" date="2019-12" db="EMBL/GenBank/DDBJ databases">
        <title>Genomic-based taxomic classification of the family Erythrobacteraceae.</title>
        <authorList>
            <person name="Xu L."/>
        </authorList>
    </citation>
    <scope>NUCLEOTIDE SEQUENCE [LARGE SCALE GENOMIC DNA]</scope>
    <source>
        <strain evidence="3 4">H32</strain>
    </source>
</reference>
<protein>
    <submittedName>
        <fullName evidence="3">NTP transferase domain-containing protein</fullName>
    </submittedName>
</protein>
<dbReference type="Proteomes" id="UP000444401">
    <property type="component" value="Unassembled WGS sequence"/>
</dbReference>
<dbReference type="Pfam" id="PF00483">
    <property type="entry name" value="NTP_transferase"/>
    <property type="match status" value="1"/>
</dbReference>
<dbReference type="GO" id="GO:0016740">
    <property type="term" value="F:transferase activity"/>
    <property type="evidence" value="ECO:0007669"/>
    <property type="project" value="UniProtKB-KW"/>
</dbReference>
<dbReference type="Gene3D" id="3.90.550.10">
    <property type="entry name" value="Spore Coat Polysaccharide Biosynthesis Protein SpsA, Chain A"/>
    <property type="match status" value="1"/>
</dbReference>
<name>A0ABW9V0X5_9SPHN</name>
<keyword evidence="4" id="KW-1185">Reference proteome</keyword>
<dbReference type="PANTHER" id="PTHR46390:SF1">
    <property type="entry name" value="MANNOSE-1-PHOSPHATE GUANYLYLTRANSFERASE"/>
    <property type="match status" value="1"/>
</dbReference>
<evidence type="ECO:0000259" key="2">
    <source>
        <dbReference type="Pfam" id="PF00483"/>
    </source>
</evidence>
<comment type="caution">
    <text evidence="3">The sequence shown here is derived from an EMBL/GenBank/DDBJ whole genome shotgun (WGS) entry which is preliminary data.</text>
</comment>
<keyword evidence="3" id="KW-0808">Transferase</keyword>